<keyword evidence="1" id="KW-0269">Exonuclease</keyword>
<dbReference type="AlphaFoldDB" id="A0AAY4E9N8"/>
<dbReference type="PANTHER" id="PTHR31340">
    <property type="entry name" value="MITOCHONDRIAL GENOME MAINTENANCE EXONUCLEASE 1"/>
    <property type="match status" value="1"/>
</dbReference>
<dbReference type="PANTHER" id="PTHR31340:SF3">
    <property type="entry name" value="MITOCHONDRIAL GENOME MAINTENANCE EXONUCLEASE 1"/>
    <property type="match status" value="1"/>
</dbReference>
<comment type="similarity">
    <text evidence="1">Belongs to the MGME1 family.</text>
</comment>
<dbReference type="Ensembl" id="ENSDCDT00010064190.1">
    <property type="protein sequence ID" value="ENSDCDP00010053681.1"/>
    <property type="gene ID" value="ENSDCDG00010031130.1"/>
</dbReference>
<dbReference type="GO" id="GO:0043504">
    <property type="term" value="P:mitochondrial DNA repair"/>
    <property type="evidence" value="ECO:0007669"/>
    <property type="project" value="UniProtKB-UniRule"/>
</dbReference>
<feature type="active site" evidence="1">
    <location>
        <position position="255"/>
    </location>
</feature>
<protein>
    <recommendedName>
        <fullName evidence="1">Mitochondrial genome maintenance exonuclease 1</fullName>
        <ecNumber evidence="1">3.1.-.-</ecNumber>
    </recommendedName>
</protein>
<keyword evidence="1" id="KW-0378">Hydrolase</keyword>
<evidence type="ECO:0000256" key="1">
    <source>
        <dbReference type="HAMAP-Rule" id="MF_03030"/>
    </source>
</evidence>
<keyword evidence="3" id="KW-1185">Reference proteome</keyword>
<dbReference type="Proteomes" id="UP000694580">
    <property type="component" value="Chromosome 8"/>
</dbReference>
<keyword evidence="1" id="KW-0540">Nuclease</keyword>
<gene>
    <name evidence="1 2" type="primary">MGME1</name>
</gene>
<evidence type="ECO:0000313" key="3">
    <source>
        <dbReference type="Proteomes" id="UP000694580"/>
    </source>
</evidence>
<organism evidence="2 3">
    <name type="scientific">Denticeps clupeoides</name>
    <name type="common">denticle herring</name>
    <dbReference type="NCBI Taxonomy" id="299321"/>
    <lineage>
        <taxon>Eukaryota</taxon>
        <taxon>Metazoa</taxon>
        <taxon>Chordata</taxon>
        <taxon>Craniata</taxon>
        <taxon>Vertebrata</taxon>
        <taxon>Euteleostomi</taxon>
        <taxon>Actinopterygii</taxon>
        <taxon>Neopterygii</taxon>
        <taxon>Teleostei</taxon>
        <taxon>Clupei</taxon>
        <taxon>Clupeiformes</taxon>
        <taxon>Denticipitoidei</taxon>
        <taxon>Denticipitidae</taxon>
        <taxon>Denticeps</taxon>
    </lineage>
</organism>
<accession>A0AAY4E9N8</accession>
<reference evidence="2" key="3">
    <citation type="submission" date="2025-09" db="UniProtKB">
        <authorList>
            <consortium name="Ensembl"/>
        </authorList>
    </citation>
    <scope>IDENTIFICATION</scope>
</reference>
<comment type="subcellular location">
    <subcellularLocation>
        <location evidence="1">Mitochondrion</location>
    </subcellularLocation>
</comment>
<sequence>MFLNTLVHPGKSQKAFYVLFNNCCSDFGLRCLSTSCARTARKKGSQYGAVDTERYSSLVKSVVSSRVSAQTPETLQDQDTLLYGPIVEPRRPRDKPRVPRNRVPLRNEDKVGLRDACAPGPVARLMLQRGPDKSATPSVTRVLQQTMSPEQLLLLERWKRRMIAELGEEGLQAVQYLFRLGALFHTALEDALTSPSGPANRFEQQEEEVAGYMESVRSVLDDLSDMRAIESAVHHRALNYVGVVDWGRLCAIDWKTSEKAKPFIQNTYDNPIQVAAYIGALNSDENYRYQVENGLIVVAYKDGSPAHPHFFGLDKVLQYWENWLLRLEDFTDKNPPVT</sequence>
<dbReference type="GeneTree" id="ENSGT00390000003349"/>
<feature type="active site" evidence="1">
    <location>
        <position position="245"/>
    </location>
</feature>
<reference evidence="2" key="2">
    <citation type="submission" date="2025-08" db="UniProtKB">
        <authorList>
            <consortium name="Ensembl"/>
        </authorList>
    </citation>
    <scope>IDENTIFICATION</scope>
</reference>
<dbReference type="EC" id="3.1.-.-" evidence="1"/>
<keyword evidence="1" id="KW-0496">Mitochondrion</keyword>
<dbReference type="GO" id="GO:0006264">
    <property type="term" value="P:mitochondrial DNA replication"/>
    <property type="evidence" value="ECO:0007669"/>
    <property type="project" value="TreeGrafter"/>
</dbReference>
<feature type="active site" evidence="1">
    <location>
        <position position="253"/>
    </location>
</feature>
<dbReference type="GO" id="GO:0008297">
    <property type="term" value="F:single-stranded DNA exodeoxyribonuclease activity"/>
    <property type="evidence" value="ECO:0007669"/>
    <property type="project" value="UniProtKB-UniRule"/>
</dbReference>
<comment type="function">
    <text evidence="1">Metal-dependent single-stranded DNA (ssDNA) exonuclease involved in mitochondrial genome maintenance. Has preference for 5'-3' exonuclease activity. Necessary for maintenance of proper 7S DNA levels. Probably involved in mitochondrial DNA (mtDNA) repair.</text>
</comment>
<reference evidence="2 3" key="1">
    <citation type="submission" date="2020-06" db="EMBL/GenBank/DDBJ databases">
        <authorList>
            <consortium name="Wellcome Sanger Institute Data Sharing"/>
        </authorList>
    </citation>
    <scope>NUCLEOTIDE SEQUENCE [LARGE SCALE GENOMIC DNA]</scope>
</reference>
<name>A0AAY4E9N8_9TELE</name>
<dbReference type="HAMAP" id="MF_03030">
    <property type="entry name" value="MGME1"/>
    <property type="match status" value="1"/>
</dbReference>
<evidence type="ECO:0000313" key="2">
    <source>
        <dbReference type="Ensembl" id="ENSDCDP00010053681.1"/>
    </source>
</evidence>
<proteinExistence type="inferred from homology"/>
<dbReference type="GO" id="GO:0005739">
    <property type="term" value="C:mitochondrion"/>
    <property type="evidence" value="ECO:0007669"/>
    <property type="project" value="UniProtKB-SubCell"/>
</dbReference>